<evidence type="ECO:0000313" key="3">
    <source>
        <dbReference type="EMBL" id="KAF5313768.1"/>
    </source>
</evidence>
<evidence type="ECO:0000313" key="4">
    <source>
        <dbReference type="Proteomes" id="UP000567179"/>
    </source>
</evidence>
<evidence type="ECO:0000259" key="2">
    <source>
        <dbReference type="Pfam" id="PF18803"/>
    </source>
</evidence>
<dbReference type="OrthoDB" id="3214502at2759"/>
<accession>A0A8H5EVP9</accession>
<proteinExistence type="predicted"/>
<protein>
    <recommendedName>
        <fullName evidence="2">CxC2-like cysteine cluster KDZ transposase-associated domain-containing protein</fullName>
    </recommendedName>
</protein>
<feature type="domain" description="CxC2-like cysteine cluster KDZ transposase-associated" evidence="2">
    <location>
        <begin position="205"/>
        <end position="310"/>
    </location>
</feature>
<dbReference type="EMBL" id="JAACJJ010000047">
    <property type="protein sequence ID" value="KAF5313768.1"/>
    <property type="molecule type" value="Genomic_DNA"/>
</dbReference>
<dbReference type="Proteomes" id="UP000567179">
    <property type="component" value="Unassembled WGS sequence"/>
</dbReference>
<dbReference type="AlphaFoldDB" id="A0A8H5EVP9"/>
<feature type="compositionally biased region" description="Acidic residues" evidence="1">
    <location>
        <begin position="1120"/>
        <end position="1145"/>
    </location>
</feature>
<dbReference type="Pfam" id="PF18758">
    <property type="entry name" value="KDZ"/>
    <property type="match status" value="1"/>
</dbReference>
<gene>
    <name evidence="3" type="ORF">D9619_013672</name>
</gene>
<feature type="region of interest" description="Disordered" evidence="1">
    <location>
        <begin position="1095"/>
        <end position="1152"/>
    </location>
</feature>
<comment type="caution">
    <text evidence="3">The sequence shown here is derived from an EMBL/GenBank/DDBJ whole genome shotgun (WGS) entry which is preliminary data.</text>
</comment>
<evidence type="ECO:0000256" key="1">
    <source>
        <dbReference type="SAM" id="MobiDB-lite"/>
    </source>
</evidence>
<dbReference type="InterPro" id="IPR041457">
    <property type="entry name" value="CxC2_KDZ-assoc"/>
</dbReference>
<name>A0A8H5EVP9_9AGAR</name>
<keyword evidence="4" id="KW-1185">Reference proteome</keyword>
<reference evidence="3 4" key="1">
    <citation type="journal article" date="2020" name="ISME J.">
        <title>Uncovering the hidden diversity of litter-decomposition mechanisms in mushroom-forming fungi.</title>
        <authorList>
            <person name="Floudas D."/>
            <person name="Bentzer J."/>
            <person name="Ahren D."/>
            <person name="Johansson T."/>
            <person name="Persson P."/>
            <person name="Tunlid A."/>
        </authorList>
    </citation>
    <scope>NUCLEOTIDE SEQUENCE [LARGE SCALE GENOMIC DNA]</scope>
    <source>
        <strain evidence="3 4">CBS 101986</strain>
    </source>
</reference>
<dbReference type="Pfam" id="PF18803">
    <property type="entry name" value="CxC2"/>
    <property type="match status" value="1"/>
</dbReference>
<sequence length="1152" mass="130725">MLNSRQRKRARLNQQCHHDSIALDDEYGDIEHREGRVLTTEVPPVTVREVIVDASEWQNTSAWGPADDENFALDPPGGHMYEESLDRDVGQQPALPVTAPKKVYTKSRVSKRPHVVWMEVHRETYLHEFMRWEGRGDALGTKVCPDCKARRSETPGEPRYRCKDCLVPDLVCRSCCVRRHRTSPFHQIEMWKTLESGQYFVPVTLKSLGAFIQLGHTGFICPNPKPADKRMIVLHVNGIHDVCIQYCGCVRAISPHLQLLRRRLYPASQITIRTCASFKLLNLLHMLALTTKSNTYDFYRALDRLTDNTGLSTTTSRYRALMRMVLQWRHLKMLKRAGRGNEESGALGTAQGELGIMCPSCPRPGINLNEGWKSVPVAMQFLYMVFLCMDANFRLKNQIVSNYSQDPGLGTGWAYMVPRQEYGQYVLSHASESDISTCAGFQALAKANTKFSKGLRYTGVGMVSCGRSEMILPVGVGNLQKGERYANMDFVFGSALQFTLVAMVLISYDIACQWFVNLIKRVNEQWPERLRPDDDTKLIPAIPKMHEPAHGKANHEKFSLNFIPGVGYSDFEGPERIWSAHNALGNATKTQGPGSCQDVLDDHFGFWNWLKYSNLGRSMAARYKAAVAERNVQVEGHRGLAASIEDSAALAKWEKMCTKWEDAAFPKTGVKNPYAMEGIALTETQCRKQLHLEEEQYLVDGGEALHPIGPSGFVLMGLDLEDTQRRIRRLAKESPPEKSTSKKAGGVTEQRNILRSCIKSWEEMVPIYLPGLVLFKSELPTNILKASSRTPTEEERLVNAMNTEHPEDALLWMPSRIPVYARRRVCREGLPKIEERLRDVQLTDSLETIRHILRVKTRMVAFKNKNSCGQREGTRSQTIIDRIHGKALAVAEKYRSARVWKSNLTANSDWERTYLPLVNADIRSFQDPTKLKAHIGRRGTREDDQLEAVNSARVEMQVNEGQEMRGEIPADFDLATEERGRHDGTGETRRTLSWIWMAEGLKNTTDDEPSDDILHVEWCKSCARANRATEEVLLLKEEMRRTLAFLKWRASWWRGKAYDWVCEEAPREGVQAYAEIQAGLQDNLHSSFKKMWETPLKDMPDTPDVPILKGPVNNNNNDGVADDDDDGDDLFDDDDALQDALDQDNIEQHVTD</sequence>
<dbReference type="InterPro" id="IPR040521">
    <property type="entry name" value="KDZ"/>
</dbReference>
<organism evidence="3 4">
    <name type="scientific">Psilocybe cf. subviscida</name>
    <dbReference type="NCBI Taxonomy" id="2480587"/>
    <lineage>
        <taxon>Eukaryota</taxon>
        <taxon>Fungi</taxon>
        <taxon>Dikarya</taxon>
        <taxon>Basidiomycota</taxon>
        <taxon>Agaricomycotina</taxon>
        <taxon>Agaricomycetes</taxon>
        <taxon>Agaricomycetidae</taxon>
        <taxon>Agaricales</taxon>
        <taxon>Agaricineae</taxon>
        <taxon>Strophariaceae</taxon>
        <taxon>Psilocybe</taxon>
    </lineage>
</organism>